<reference evidence="2" key="1">
    <citation type="submission" date="2023-10" db="EMBL/GenBank/DDBJ databases">
        <authorList>
            <person name="Noh H."/>
        </authorList>
    </citation>
    <scope>NUCLEOTIDE SEQUENCE</scope>
    <source>
        <strain evidence="2">DUCC4014</strain>
    </source>
</reference>
<protein>
    <submittedName>
        <fullName evidence="2">Uncharacterized protein</fullName>
    </submittedName>
</protein>
<evidence type="ECO:0000313" key="3">
    <source>
        <dbReference type="Proteomes" id="UP000827549"/>
    </source>
</evidence>
<keyword evidence="3" id="KW-1185">Reference proteome</keyword>
<sequence>MPHTVCTDFLSFVLSFSTTHKHFFFQHHPVLDTTMATTITAASILLNSPHIVDMIVSHATRPDLVSYMRVSQLHAAAGRLLYHTVRVIKGNLASFFRGALVSTGVSEESQCKRAAEAADNDQPRAHRNFKAPLLAHTRVLSLGSHHTCVCDLYGPHAASLLRNLDTLRIVPTSVSRRKLEPLCDYEAICALFHHLTPRKLVLRNIDGTMWHRYSWPLGDWNAARLQEVVWVLPSNGRVYPDGELMDSGERFATPGVTRVKVIFHNGWEVWPAGERQRRLTKHASTLVIPEDVVYPLAEICKRTDIHTTVYGLETFTFHAGDSEMAEDFEERFPGEPLDNELLRELVRAELRVGAARDLIETDEYDGDDEDEEEEDDDDEDEDEGNDNEDEDNDNDDDDDDGCNDDFFLKDIEEHIEYHTAAEYAALPEHERLYELHDGLVQHSAA</sequence>
<evidence type="ECO:0000256" key="1">
    <source>
        <dbReference type="SAM" id="MobiDB-lite"/>
    </source>
</evidence>
<dbReference type="Proteomes" id="UP000827549">
    <property type="component" value="Chromosome 1"/>
</dbReference>
<dbReference type="RefSeq" id="XP_062624110.1">
    <property type="nucleotide sequence ID" value="XM_062768126.1"/>
</dbReference>
<name>A0AAF0Y0Y7_9TREE</name>
<proteinExistence type="predicted"/>
<dbReference type="EMBL" id="CP086714">
    <property type="protein sequence ID" value="WOO78078.1"/>
    <property type="molecule type" value="Genomic_DNA"/>
</dbReference>
<organism evidence="2 3">
    <name type="scientific">Vanrija pseudolonga</name>
    <dbReference type="NCBI Taxonomy" id="143232"/>
    <lineage>
        <taxon>Eukaryota</taxon>
        <taxon>Fungi</taxon>
        <taxon>Dikarya</taxon>
        <taxon>Basidiomycota</taxon>
        <taxon>Agaricomycotina</taxon>
        <taxon>Tremellomycetes</taxon>
        <taxon>Trichosporonales</taxon>
        <taxon>Trichosporonaceae</taxon>
        <taxon>Vanrija</taxon>
    </lineage>
</organism>
<feature type="compositionally biased region" description="Acidic residues" evidence="1">
    <location>
        <begin position="360"/>
        <end position="403"/>
    </location>
</feature>
<evidence type="ECO:0000313" key="2">
    <source>
        <dbReference type="EMBL" id="WOO78078.1"/>
    </source>
</evidence>
<accession>A0AAF0Y0Y7</accession>
<dbReference type="GeneID" id="87804886"/>
<feature type="region of interest" description="Disordered" evidence="1">
    <location>
        <begin position="357"/>
        <end position="407"/>
    </location>
</feature>
<gene>
    <name evidence="2" type="ORF">LOC62_01G001631</name>
</gene>
<dbReference type="AlphaFoldDB" id="A0AAF0Y0Y7"/>